<gene>
    <name evidence="5" type="ORF">ACFO5R_14430</name>
</gene>
<evidence type="ECO:0000256" key="3">
    <source>
        <dbReference type="ARBA" id="ARBA00023163"/>
    </source>
</evidence>
<name>A0ABD5PRP8_9EURY</name>
<dbReference type="InterPro" id="IPR011991">
    <property type="entry name" value="ArsR-like_HTH"/>
</dbReference>
<reference evidence="5 6" key="1">
    <citation type="journal article" date="2019" name="Int. J. Syst. Evol. Microbiol.">
        <title>The Global Catalogue of Microorganisms (GCM) 10K type strain sequencing project: providing services to taxonomists for standard genome sequencing and annotation.</title>
        <authorList>
            <consortium name="The Broad Institute Genomics Platform"/>
            <consortium name="The Broad Institute Genome Sequencing Center for Infectious Disease"/>
            <person name="Wu L."/>
            <person name="Ma J."/>
        </authorList>
    </citation>
    <scope>NUCLEOTIDE SEQUENCE [LARGE SCALE GENOMIC DNA]</scope>
    <source>
        <strain evidence="5 6">WLHS5</strain>
    </source>
</reference>
<dbReference type="Pfam" id="PF13412">
    <property type="entry name" value="HTH_24"/>
    <property type="match status" value="1"/>
</dbReference>
<dbReference type="PANTHER" id="PTHR30154:SF34">
    <property type="entry name" value="TRANSCRIPTIONAL REGULATOR AZLB"/>
    <property type="match status" value="1"/>
</dbReference>
<dbReference type="CDD" id="cd00090">
    <property type="entry name" value="HTH_ARSR"/>
    <property type="match status" value="1"/>
</dbReference>
<dbReference type="PROSITE" id="PS00519">
    <property type="entry name" value="HTH_ASNC_1"/>
    <property type="match status" value="1"/>
</dbReference>
<evidence type="ECO:0000313" key="6">
    <source>
        <dbReference type="Proteomes" id="UP001595898"/>
    </source>
</evidence>
<dbReference type="InterPro" id="IPR019885">
    <property type="entry name" value="Tscrpt_reg_HTH_AsnC-type_CS"/>
</dbReference>
<dbReference type="AlphaFoldDB" id="A0ABD5PRP8"/>
<dbReference type="SMART" id="SM00344">
    <property type="entry name" value="HTH_ASNC"/>
    <property type="match status" value="1"/>
</dbReference>
<evidence type="ECO:0000256" key="2">
    <source>
        <dbReference type="ARBA" id="ARBA00023125"/>
    </source>
</evidence>
<dbReference type="PRINTS" id="PR00033">
    <property type="entry name" value="HTHASNC"/>
</dbReference>
<dbReference type="PROSITE" id="PS50956">
    <property type="entry name" value="HTH_ASNC_2"/>
    <property type="match status" value="1"/>
</dbReference>
<evidence type="ECO:0000256" key="1">
    <source>
        <dbReference type="ARBA" id="ARBA00023015"/>
    </source>
</evidence>
<dbReference type="SUPFAM" id="SSF46785">
    <property type="entry name" value="Winged helix' DNA-binding domain"/>
    <property type="match status" value="1"/>
</dbReference>
<protein>
    <submittedName>
        <fullName evidence="5">Lrp/AsnC family transcriptional regulator</fullName>
    </submittedName>
</protein>
<dbReference type="Proteomes" id="UP001595898">
    <property type="component" value="Unassembled WGS sequence"/>
</dbReference>
<dbReference type="InterPro" id="IPR000485">
    <property type="entry name" value="AsnC-type_HTH_dom"/>
</dbReference>
<proteinExistence type="predicted"/>
<keyword evidence="1" id="KW-0805">Transcription regulation</keyword>
<dbReference type="PANTHER" id="PTHR30154">
    <property type="entry name" value="LEUCINE-RESPONSIVE REGULATORY PROTEIN"/>
    <property type="match status" value="1"/>
</dbReference>
<dbReference type="GO" id="GO:0003677">
    <property type="term" value="F:DNA binding"/>
    <property type="evidence" value="ECO:0007669"/>
    <property type="project" value="UniProtKB-KW"/>
</dbReference>
<dbReference type="InterPro" id="IPR036390">
    <property type="entry name" value="WH_DNA-bd_sf"/>
</dbReference>
<keyword evidence="6" id="KW-1185">Reference proteome</keyword>
<dbReference type="InterPro" id="IPR019888">
    <property type="entry name" value="Tscrpt_reg_AsnC-like"/>
</dbReference>
<keyword evidence="2" id="KW-0238">DNA-binding</keyword>
<evidence type="ECO:0000313" key="5">
    <source>
        <dbReference type="EMBL" id="MFC4543123.1"/>
    </source>
</evidence>
<sequence>MKIDGVNKGILFLLQQNARRITTREMAARVGVSASTVQNRIEKMENEGIIRSYAPQIDYEKAGLQLHMLFLCHAPNADRETLAENARGVNGVVMVREVLTGQENVHVEAVGTDTDDIARVNDELSELGLTVVNSKVLTNSHVQPFDHFGTHIVDEPTDDESA</sequence>
<keyword evidence="3" id="KW-0804">Transcription</keyword>
<comment type="caution">
    <text evidence="5">The sequence shown here is derived from an EMBL/GenBank/DDBJ whole genome shotgun (WGS) entry which is preliminary data.</text>
</comment>
<accession>A0ABD5PRP8</accession>
<dbReference type="InterPro" id="IPR036388">
    <property type="entry name" value="WH-like_DNA-bd_sf"/>
</dbReference>
<feature type="domain" description="HTH asnC-type" evidence="4">
    <location>
        <begin position="3"/>
        <end position="65"/>
    </location>
</feature>
<dbReference type="EMBL" id="JBHSFA010000007">
    <property type="protein sequence ID" value="MFC4543123.1"/>
    <property type="molecule type" value="Genomic_DNA"/>
</dbReference>
<dbReference type="RefSeq" id="WP_265339165.1">
    <property type="nucleotide sequence ID" value="NZ_JALIQP010000002.1"/>
</dbReference>
<evidence type="ECO:0000259" key="4">
    <source>
        <dbReference type="PROSITE" id="PS50956"/>
    </source>
</evidence>
<organism evidence="5 6">
    <name type="scientific">Halosolutus amylolyticus</name>
    <dbReference type="NCBI Taxonomy" id="2932267"/>
    <lineage>
        <taxon>Archaea</taxon>
        <taxon>Methanobacteriati</taxon>
        <taxon>Methanobacteriota</taxon>
        <taxon>Stenosarchaea group</taxon>
        <taxon>Halobacteria</taxon>
        <taxon>Halobacteriales</taxon>
        <taxon>Natrialbaceae</taxon>
        <taxon>Halosolutus</taxon>
    </lineage>
</organism>
<dbReference type="Gene3D" id="1.10.10.10">
    <property type="entry name" value="Winged helix-like DNA-binding domain superfamily/Winged helix DNA-binding domain"/>
    <property type="match status" value="1"/>
</dbReference>